<dbReference type="SUPFAM" id="SSF46785">
    <property type="entry name" value="Winged helix' DNA-binding domain"/>
    <property type="match status" value="1"/>
</dbReference>
<protein>
    <recommendedName>
        <fullName evidence="1">TnsA endonuclease C-terminal domain-containing protein</fullName>
    </recommendedName>
</protein>
<geneLocation type="plasmid" evidence="2 3">
    <name>unnamed2</name>
</geneLocation>
<organism evidence="2 3">
    <name type="scientific">Pseudoalteromonas lipolytica</name>
    <dbReference type="NCBI Taxonomy" id="570156"/>
    <lineage>
        <taxon>Bacteria</taxon>
        <taxon>Pseudomonadati</taxon>
        <taxon>Pseudomonadota</taxon>
        <taxon>Gammaproteobacteria</taxon>
        <taxon>Alteromonadales</taxon>
        <taxon>Pseudoalteromonadaceae</taxon>
        <taxon>Pseudoalteromonas</taxon>
    </lineage>
</organism>
<dbReference type="KEGG" id="pdj:D0907_19865"/>
<feature type="domain" description="TnsA endonuclease C-terminal" evidence="1">
    <location>
        <begin position="20"/>
        <end position="97"/>
    </location>
</feature>
<accession>A0AAD0WEJ9</accession>
<keyword evidence="2" id="KW-0614">Plasmid</keyword>
<evidence type="ECO:0000259" key="1">
    <source>
        <dbReference type="Pfam" id="PF08721"/>
    </source>
</evidence>
<dbReference type="Gene3D" id="1.10.10.10">
    <property type="entry name" value="Winged helix-like DNA-binding domain superfamily/Winged helix DNA-binding domain"/>
    <property type="match status" value="1"/>
</dbReference>
<gene>
    <name evidence="2" type="ORF">D0907_19865</name>
</gene>
<dbReference type="InterPro" id="IPR036390">
    <property type="entry name" value="WH_DNA-bd_sf"/>
</dbReference>
<dbReference type="EMBL" id="CP032092">
    <property type="protein sequence ID" value="AXV67599.1"/>
    <property type="molecule type" value="Genomic_DNA"/>
</dbReference>
<proteinExistence type="predicted"/>
<evidence type="ECO:0000313" key="3">
    <source>
        <dbReference type="Proteomes" id="UP000264605"/>
    </source>
</evidence>
<dbReference type="InterPro" id="IPR014832">
    <property type="entry name" value="TnsA_C"/>
</dbReference>
<reference evidence="2 3" key="1">
    <citation type="submission" date="2018-08" db="EMBL/GenBank/DDBJ databases">
        <title>Draft genome sequence of Pseudoalteromonas donghaensis HJ51.</title>
        <authorList>
            <person name="Oh J."/>
            <person name="Roh D."/>
        </authorList>
    </citation>
    <scope>NUCLEOTIDE SEQUENCE [LARGE SCALE GENOMIC DNA]</scope>
    <source>
        <strain evidence="2 3">HJ51</strain>
        <plasmid evidence="2 3">unnamed2</plasmid>
    </source>
</reference>
<dbReference type="AlphaFoldDB" id="A0AAD0WEJ9"/>
<evidence type="ECO:0000313" key="2">
    <source>
        <dbReference type="EMBL" id="AXV67599.1"/>
    </source>
</evidence>
<dbReference type="Proteomes" id="UP000264605">
    <property type="component" value="Plasmid unnamed2"/>
</dbReference>
<dbReference type="InterPro" id="IPR036388">
    <property type="entry name" value="WH-like_DNA-bd_sf"/>
</dbReference>
<sequence>MKYWEEKEIPWAIITEKDFSKTVFLNIQWLYPAQSEELDQSALQNYFNLFVHAFAKNPDELITEVAQGLNVSYDLEPGEALYWLRNLLARHYFLFDLRLHYRKVTASMLTLNGHDEDAGEVKHVSG</sequence>
<name>A0AAD0WEJ9_9GAMM</name>
<dbReference type="Pfam" id="PF08721">
    <property type="entry name" value="Tn7_Tnp_TnsA_C"/>
    <property type="match status" value="1"/>
</dbReference>